<evidence type="ECO:0000256" key="10">
    <source>
        <dbReference type="ARBA" id="ARBA00023080"/>
    </source>
</evidence>
<dbReference type="GO" id="GO:0071592">
    <property type="term" value="P:nicotinic acid riboside biosynthetic process"/>
    <property type="evidence" value="ECO:0007669"/>
    <property type="project" value="TreeGrafter"/>
</dbReference>
<dbReference type="PANTHER" id="PTHR28213">
    <property type="entry name" value="IMP-SPECIFIC 5'-NUCLEOTIDASE 1"/>
    <property type="match status" value="1"/>
</dbReference>
<dbReference type="GO" id="GO:0008253">
    <property type="term" value="F:5'-nucleotidase activity"/>
    <property type="evidence" value="ECO:0007669"/>
    <property type="project" value="InterPro"/>
</dbReference>
<evidence type="ECO:0000313" key="14">
    <source>
        <dbReference type="Proteomes" id="UP000262825"/>
    </source>
</evidence>
<evidence type="ECO:0000256" key="2">
    <source>
        <dbReference type="ARBA" id="ARBA00005307"/>
    </source>
</evidence>
<evidence type="ECO:0000256" key="7">
    <source>
        <dbReference type="ARBA" id="ARBA00022801"/>
    </source>
</evidence>
<evidence type="ECO:0000313" key="13">
    <source>
        <dbReference type="EMBL" id="SSD60468.1"/>
    </source>
</evidence>
<organism evidence="13 14">
    <name type="scientific">Saccharomycodes ludwigii</name>
    <dbReference type="NCBI Taxonomy" id="36035"/>
    <lineage>
        <taxon>Eukaryota</taxon>
        <taxon>Fungi</taxon>
        <taxon>Dikarya</taxon>
        <taxon>Ascomycota</taxon>
        <taxon>Saccharomycotina</taxon>
        <taxon>Saccharomycetes</taxon>
        <taxon>Saccharomycodales</taxon>
        <taxon>Saccharomycodaceae</taxon>
        <taxon>Saccharomycodes</taxon>
    </lineage>
</organism>
<comment type="cofactor">
    <cofactor evidence="1 12">
        <name>Mg(2+)</name>
        <dbReference type="ChEBI" id="CHEBI:18420"/>
    </cofactor>
</comment>
<evidence type="ECO:0000256" key="5">
    <source>
        <dbReference type="ARBA" id="ARBA00022723"/>
    </source>
</evidence>
<reference evidence="14" key="1">
    <citation type="submission" date="2018-06" db="EMBL/GenBank/DDBJ databases">
        <authorList>
            <person name="Guldener U."/>
        </authorList>
    </citation>
    <scope>NUCLEOTIDE SEQUENCE [LARGE SCALE GENOMIC DNA]</scope>
    <source>
        <strain evidence="14">UTAD17</strain>
    </source>
</reference>
<dbReference type="EC" id="3.1.3.-" evidence="12"/>
<dbReference type="GO" id="GO:0006190">
    <property type="term" value="P:inosine salvage"/>
    <property type="evidence" value="ECO:0007669"/>
    <property type="project" value="InterPro"/>
</dbReference>
<dbReference type="PIRSF" id="PIRSF028836">
    <property type="entry name" value="ISN1"/>
    <property type="match status" value="1"/>
</dbReference>
<keyword evidence="10 12" id="KW-0546">Nucleotide metabolism</keyword>
<keyword evidence="6" id="KW-0547">Nucleotide-binding</keyword>
<comment type="catalytic activity">
    <reaction evidence="11">
        <text>IMP + H2O = inosine + phosphate</text>
        <dbReference type="Rhea" id="RHEA:27718"/>
        <dbReference type="ChEBI" id="CHEBI:15377"/>
        <dbReference type="ChEBI" id="CHEBI:17596"/>
        <dbReference type="ChEBI" id="CHEBI:43474"/>
        <dbReference type="ChEBI" id="CHEBI:58053"/>
        <dbReference type="EC" id="3.1.3.99"/>
    </reaction>
</comment>
<sequence>MSSRYRIEYQLKQHRKDEFIEWIKGLLAVPFVLHSVDPVNNNNSQYEDEKLDSNTNAAHKKYLSIFKDIEDLVWEKLQLSNSRNLTIRDPFQTEQQQQEDSLTLDFQKSGVFDVQSRLDQLVPSIGPMFTGLPLTKAFILEDSKKKISCRRFVSPSFNDIRHILNTAQILQFGTAQNDVRLITFDGDVTLYEDGGNLTTTNRVVPRIISLLKLGVKIGIVTAAGYDEPEKYEERLYGLIQLLQNDIGMDSVLKKNLLIMGGESNYLFQYSETNNAGSVEGHFVKITPQSDWLLESMQKWSARDMNATLDLAEILFETLKEKLNLPKESKIIRKERAVGIVPGYIQSKENAGEMIRLTFQREQLEEMVLTVQKHLERFPPANRVKFSCFDGGNDCWCDIGGKDLGLKILQKYFHEKVDNKNKSGAIQPSETLHIGDQFAPMGSANDFKARLSGCTLWIASPKETVDVLDLLLTQIEGGKESKKK</sequence>
<comment type="subunit">
    <text evidence="3 12">Homotetramer.</text>
</comment>
<dbReference type="InterPro" id="IPR009453">
    <property type="entry name" value="ISN1"/>
</dbReference>
<name>A0A376B725_9ASCO</name>
<keyword evidence="9 12" id="KW-0460">Magnesium</keyword>
<dbReference type="Proteomes" id="UP000262825">
    <property type="component" value="Unassembled WGS sequence"/>
</dbReference>
<comment type="function">
    <text evidence="12">IMP-specific 5'-nucleotidase involved in IMP (inositol monophosphate) degradation.</text>
</comment>
<dbReference type="SUPFAM" id="SSF56784">
    <property type="entry name" value="HAD-like"/>
    <property type="match status" value="1"/>
</dbReference>
<evidence type="ECO:0000256" key="1">
    <source>
        <dbReference type="ARBA" id="ARBA00001946"/>
    </source>
</evidence>
<dbReference type="EMBL" id="UFAJ01000362">
    <property type="protein sequence ID" value="SSD60468.1"/>
    <property type="molecule type" value="Genomic_DNA"/>
</dbReference>
<keyword evidence="7 12" id="KW-0378">Hydrolase</keyword>
<dbReference type="GO" id="GO:0009117">
    <property type="term" value="P:nucleotide metabolic process"/>
    <property type="evidence" value="ECO:0007669"/>
    <property type="project" value="UniProtKB-KW"/>
</dbReference>
<comment type="similarity">
    <text evidence="2 12">Belongs to the ISN1 family.</text>
</comment>
<dbReference type="GO" id="GO:0005524">
    <property type="term" value="F:ATP binding"/>
    <property type="evidence" value="ECO:0007669"/>
    <property type="project" value="UniProtKB-KW"/>
</dbReference>
<evidence type="ECO:0000256" key="12">
    <source>
        <dbReference type="PIRNR" id="PIRNR028836"/>
    </source>
</evidence>
<proteinExistence type="inferred from homology"/>
<evidence type="ECO:0000256" key="9">
    <source>
        <dbReference type="ARBA" id="ARBA00022842"/>
    </source>
</evidence>
<evidence type="ECO:0000256" key="8">
    <source>
        <dbReference type="ARBA" id="ARBA00022840"/>
    </source>
</evidence>
<dbReference type="GO" id="GO:0000287">
    <property type="term" value="F:magnesium ion binding"/>
    <property type="evidence" value="ECO:0007669"/>
    <property type="project" value="InterPro"/>
</dbReference>
<evidence type="ECO:0000256" key="6">
    <source>
        <dbReference type="ARBA" id="ARBA00022741"/>
    </source>
</evidence>
<protein>
    <recommendedName>
        <fullName evidence="4 12">IMP-specific 5'-nucleotidase 1</fullName>
        <ecNumber evidence="12">3.1.3.-</ecNumber>
    </recommendedName>
</protein>
<dbReference type="Pfam" id="PF06437">
    <property type="entry name" value="ISN1"/>
    <property type="match status" value="1"/>
</dbReference>
<dbReference type="GO" id="GO:0071590">
    <property type="term" value="P:nicotinamide riboside biosynthetic process"/>
    <property type="evidence" value="ECO:0007669"/>
    <property type="project" value="TreeGrafter"/>
</dbReference>
<dbReference type="PANTHER" id="PTHR28213:SF1">
    <property type="entry name" value="IMP-SPECIFIC 5'-NUCLEOTIDASE 1"/>
    <property type="match status" value="1"/>
</dbReference>
<evidence type="ECO:0000256" key="11">
    <source>
        <dbReference type="ARBA" id="ARBA00047413"/>
    </source>
</evidence>
<dbReference type="AlphaFoldDB" id="A0A376B725"/>
<keyword evidence="14" id="KW-1185">Reference proteome</keyword>
<gene>
    <name evidence="13" type="ORF">SCODWIG_02229</name>
</gene>
<dbReference type="OrthoDB" id="185373at2759"/>
<accession>A0A376B725</accession>
<keyword evidence="8" id="KW-0067">ATP-binding</keyword>
<evidence type="ECO:0000256" key="4">
    <source>
        <dbReference type="ARBA" id="ARBA00015544"/>
    </source>
</evidence>
<keyword evidence="5" id="KW-0479">Metal-binding</keyword>
<dbReference type="InterPro" id="IPR036412">
    <property type="entry name" value="HAD-like_sf"/>
</dbReference>
<dbReference type="VEuPathDB" id="FungiDB:SCODWIG_02229"/>
<evidence type="ECO:0000256" key="3">
    <source>
        <dbReference type="ARBA" id="ARBA00011881"/>
    </source>
</evidence>